<dbReference type="Gene3D" id="3.40.350.10">
    <property type="entry name" value="Creatinase/prolidase N-terminal domain"/>
    <property type="match status" value="1"/>
</dbReference>
<name>A0ABU3VDF5_9RHOB</name>
<evidence type="ECO:0000256" key="1">
    <source>
        <dbReference type="ARBA" id="ARBA00002521"/>
    </source>
</evidence>
<sequence>MNELSYDFDHLDSLMDDAGLDALLVTSKHNVRYLLGGYSFIFFSAMDAIGHGRYLPIIVYVKGDRDKTAYIANTMEKGENENTPFWVPHFYPMAWGSVDSVNQAVRHLEKIGFSTGRVGVEPSFLPSDSQDVLRDALPNSAFLDATSVLENLRAVKSPTELALLRDASEKITESMRATIAASGAGSTKHEIIERLRLEETRRGLIFDYCLLTLGSSHNRAGSDQKWADGDVLSIDSGGNLQGYIGDICRMGVLGEPDSELVDLLGEIEEIQQAAFAEVKAGTPGVAAIAGGQAALARQPNRQYTDFFGHGMGLVSHEAPFLLTNHPVAYEGRDADTPLKTGMVLSIETHMQHPTRGFIKLEDTLTVTDTGYEMFGTDGRGWNLGGTG</sequence>
<evidence type="ECO:0000259" key="3">
    <source>
        <dbReference type="Pfam" id="PF01321"/>
    </source>
</evidence>
<evidence type="ECO:0000313" key="4">
    <source>
        <dbReference type="EMBL" id="MDU9004201.1"/>
    </source>
</evidence>
<comment type="caution">
    <text evidence="4">The sequence shown here is derived from an EMBL/GenBank/DDBJ whole genome shotgun (WGS) entry which is preliminary data.</text>
</comment>
<dbReference type="Proteomes" id="UP001255416">
    <property type="component" value="Unassembled WGS sequence"/>
</dbReference>
<dbReference type="InterPro" id="IPR001714">
    <property type="entry name" value="Pept_M24_MAP"/>
</dbReference>
<dbReference type="CDD" id="cd01066">
    <property type="entry name" value="APP_MetAP"/>
    <property type="match status" value="1"/>
</dbReference>
<dbReference type="RefSeq" id="WP_316775711.1">
    <property type="nucleotide sequence ID" value="NZ_JASMWN010000006.1"/>
</dbReference>
<comment type="function">
    <text evidence="1">Removes the N-terminal methionine from nascent proteins. The N-terminal methionine is often cleaved when the second residue in the primary sequence is small and uncharged (Met-Ala-, Cys, Gly, Pro, Ser, Thr, or Val). Requires deformylation of the N(alpha)-formylated initiator methionine before it can be hydrolyzed.</text>
</comment>
<organism evidence="4 5">
    <name type="scientific">Sedimentitalea todarodis</name>
    <dbReference type="NCBI Taxonomy" id="1631240"/>
    <lineage>
        <taxon>Bacteria</taxon>
        <taxon>Pseudomonadati</taxon>
        <taxon>Pseudomonadota</taxon>
        <taxon>Alphaproteobacteria</taxon>
        <taxon>Rhodobacterales</taxon>
        <taxon>Paracoccaceae</taxon>
        <taxon>Sedimentitalea</taxon>
    </lineage>
</organism>
<dbReference type="SUPFAM" id="SSF53092">
    <property type="entry name" value="Creatinase/prolidase N-terminal domain"/>
    <property type="match status" value="1"/>
</dbReference>
<dbReference type="InterPro" id="IPR000587">
    <property type="entry name" value="Creatinase_N"/>
</dbReference>
<dbReference type="Pfam" id="PF01321">
    <property type="entry name" value="Creatinase_N"/>
    <property type="match status" value="1"/>
</dbReference>
<keyword evidence="5" id="KW-1185">Reference proteome</keyword>
<dbReference type="SUPFAM" id="SSF55920">
    <property type="entry name" value="Creatinase/aminopeptidase"/>
    <property type="match status" value="1"/>
</dbReference>
<accession>A0ABU3VDF5</accession>
<proteinExistence type="predicted"/>
<dbReference type="Pfam" id="PF00557">
    <property type="entry name" value="Peptidase_M24"/>
    <property type="match status" value="1"/>
</dbReference>
<dbReference type="InterPro" id="IPR036005">
    <property type="entry name" value="Creatinase/aminopeptidase-like"/>
</dbReference>
<dbReference type="PANTHER" id="PTHR46112:SF3">
    <property type="entry name" value="AMINOPEPTIDASE YPDF"/>
    <property type="match status" value="1"/>
</dbReference>
<dbReference type="EMBL" id="JASMWN010000006">
    <property type="protein sequence ID" value="MDU9004201.1"/>
    <property type="molecule type" value="Genomic_DNA"/>
</dbReference>
<reference evidence="5" key="1">
    <citation type="submission" date="2023-05" db="EMBL/GenBank/DDBJ databases">
        <title>Sedimentitalea sp. nov. JM2-8.</title>
        <authorList>
            <person name="Huang J."/>
        </authorList>
    </citation>
    <scope>NUCLEOTIDE SEQUENCE [LARGE SCALE GENOMIC DNA]</scope>
    <source>
        <strain evidence="5">KHS03</strain>
    </source>
</reference>
<evidence type="ECO:0000259" key="2">
    <source>
        <dbReference type="Pfam" id="PF00557"/>
    </source>
</evidence>
<dbReference type="PRINTS" id="PR00599">
    <property type="entry name" value="MAPEPTIDASE"/>
</dbReference>
<evidence type="ECO:0000313" key="5">
    <source>
        <dbReference type="Proteomes" id="UP001255416"/>
    </source>
</evidence>
<dbReference type="PROSITE" id="PS00680">
    <property type="entry name" value="MAP_1"/>
    <property type="match status" value="1"/>
</dbReference>
<dbReference type="Gene3D" id="3.90.230.10">
    <property type="entry name" value="Creatinase/methionine aminopeptidase superfamily"/>
    <property type="match status" value="1"/>
</dbReference>
<dbReference type="InterPro" id="IPR050659">
    <property type="entry name" value="Peptidase_M24B"/>
</dbReference>
<dbReference type="InterPro" id="IPR000994">
    <property type="entry name" value="Pept_M24"/>
</dbReference>
<feature type="domain" description="Peptidase M24" evidence="2">
    <location>
        <begin position="163"/>
        <end position="368"/>
    </location>
</feature>
<dbReference type="InterPro" id="IPR029149">
    <property type="entry name" value="Creatin/AminoP/Spt16_N"/>
</dbReference>
<feature type="domain" description="Creatinase N-terminal" evidence="3">
    <location>
        <begin position="10"/>
        <end position="155"/>
    </location>
</feature>
<gene>
    <name evidence="4" type="ORF">QO231_10085</name>
</gene>
<dbReference type="InterPro" id="IPR002467">
    <property type="entry name" value="Pept_M24A_MAP1"/>
</dbReference>
<protein>
    <submittedName>
        <fullName evidence="4">Xaa-Pro peptidase family protein</fullName>
    </submittedName>
</protein>
<dbReference type="PANTHER" id="PTHR46112">
    <property type="entry name" value="AMINOPEPTIDASE"/>
    <property type="match status" value="1"/>
</dbReference>